<dbReference type="AlphaFoldDB" id="A0A2P2IV69"/>
<feature type="compositionally biased region" description="Polar residues" evidence="1">
    <location>
        <begin position="24"/>
        <end position="33"/>
    </location>
</feature>
<dbReference type="EMBL" id="GGEC01004636">
    <property type="protein sequence ID" value="MBW85119.1"/>
    <property type="molecule type" value="Transcribed_RNA"/>
</dbReference>
<organism evidence="2">
    <name type="scientific">Rhizophora mucronata</name>
    <name type="common">Asiatic mangrove</name>
    <dbReference type="NCBI Taxonomy" id="61149"/>
    <lineage>
        <taxon>Eukaryota</taxon>
        <taxon>Viridiplantae</taxon>
        <taxon>Streptophyta</taxon>
        <taxon>Embryophyta</taxon>
        <taxon>Tracheophyta</taxon>
        <taxon>Spermatophyta</taxon>
        <taxon>Magnoliopsida</taxon>
        <taxon>eudicotyledons</taxon>
        <taxon>Gunneridae</taxon>
        <taxon>Pentapetalae</taxon>
        <taxon>rosids</taxon>
        <taxon>fabids</taxon>
        <taxon>Malpighiales</taxon>
        <taxon>Rhizophoraceae</taxon>
        <taxon>Rhizophora</taxon>
    </lineage>
</organism>
<feature type="compositionally biased region" description="Basic and acidic residues" evidence="1">
    <location>
        <begin position="7"/>
        <end position="19"/>
    </location>
</feature>
<feature type="region of interest" description="Disordered" evidence="1">
    <location>
        <begin position="1"/>
        <end position="40"/>
    </location>
</feature>
<proteinExistence type="predicted"/>
<reference evidence="2" key="1">
    <citation type="submission" date="2018-02" db="EMBL/GenBank/DDBJ databases">
        <title>Rhizophora mucronata_Transcriptome.</title>
        <authorList>
            <person name="Meera S.P."/>
            <person name="Sreeshan A."/>
            <person name="Augustine A."/>
        </authorList>
    </citation>
    <scope>NUCLEOTIDE SEQUENCE</scope>
    <source>
        <tissue evidence="2">Leaf</tissue>
    </source>
</reference>
<name>A0A2P2IV69_RHIMU</name>
<sequence length="40" mass="4773">MLNWMLREMKGENSERKTPLNELCIQNTHTSISTRDHTEK</sequence>
<evidence type="ECO:0000256" key="1">
    <source>
        <dbReference type="SAM" id="MobiDB-lite"/>
    </source>
</evidence>
<accession>A0A2P2IV69</accession>
<evidence type="ECO:0000313" key="2">
    <source>
        <dbReference type="EMBL" id="MBW85119.1"/>
    </source>
</evidence>
<protein>
    <submittedName>
        <fullName evidence="2">Uncharacterized protein</fullName>
    </submittedName>
</protein>